<evidence type="ECO:0000313" key="2">
    <source>
        <dbReference type="Proteomes" id="UP000003112"/>
    </source>
</evidence>
<dbReference type="Gene3D" id="3.40.50.150">
    <property type="entry name" value="Vaccinia Virus protein VP39"/>
    <property type="match status" value="1"/>
</dbReference>
<organism evidence="1 2">
    <name type="scientific">Segatella buccae ATCC 33574</name>
    <dbReference type="NCBI Taxonomy" id="873513"/>
    <lineage>
        <taxon>Bacteria</taxon>
        <taxon>Pseudomonadati</taxon>
        <taxon>Bacteroidota</taxon>
        <taxon>Bacteroidia</taxon>
        <taxon>Bacteroidales</taxon>
        <taxon>Prevotellaceae</taxon>
        <taxon>Segatella</taxon>
    </lineage>
</organism>
<evidence type="ECO:0000313" key="1">
    <source>
        <dbReference type="EMBL" id="EFU30781.1"/>
    </source>
</evidence>
<protein>
    <recommendedName>
        <fullName evidence="3">Methyltransferase type 11 domain-containing protein</fullName>
    </recommendedName>
</protein>
<dbReference type="AlphaFoldDB" id="E6K6V1"/>
<comment type="caution">
    <text evidence="1">The sequence shown here is derived from an EMBL/GenBank/DDBJ whole genome shotgun (WGS) entry which is preliminary data.</text>
</comment>
<reference evidence="1 2" key="1">
    <citation type="submission" date="2010-10" db="EMBL/GenBank/DDBJ databases">
        <authorList>
            <person name="Muzny D."/>
            <person name="Qin X."/>
            <person name="Deng J."/>
            <person name="Jiang H."/>
            <person name="Liu Y."/>
            <person name="Qu J."/>
            <person name="Song X.-Z."/>
            <person name="Zhang L."/>
            <person name="Thornton R."/>
            <person name="Coyle M."/>
            <person name="Francisco L."/>
            <person name="Jackson L."/>
            <person name="Javaid M."/>
            <person name="Korchina V."/>
            <person name="Kovar C."/>
            <person name="Mata R."/>
            <person name="Mathew T."/>
            <person name="Ngo R."/>
            <person name="Nguyen L."/>
            <person name="Nguyen N."/>
            <person name="Okwuonu G."/>
            <person name="Ongeri F."/>
            <person name="Pham C."/>
            <person name="Simmons D."/>
            <person name="Wilczek-Boney K."/>
            <person name="Hale W."/>
            <person name="Jakkamsetti A."/>
            <person name="Pham P."/>
            <person name="Ruth R."/>
            <person name="San Lucas F."/>
            <person name="Warren J."/>
            <person name="Zhang J."/>
            <person name="Zhao Z."/>
            <person name="Zhou C."/>
            <person name="Zhu D."/>
            <person name="Lee S."/>
            <person name="Bess C."/>
            <person name="Blankenburg K."/>
            <person name="Forbes L."/>
            <person name="Fu Q."/>
            <person name="Gubbala S."/>
            <person name="Hirani K."/>
            <person name="Jayaseelan J.C."/>
            <person name="Lara F."/>
            <person name="Munidasa M."/>
            <person name="Palculict T."/>
            <person name="Patil S."/>
            <person name="Pu L.-L."/>
            <person name="Saada N."/>
            <person name="Tang L."/>
            <person name="Weissenberger G."/>
            <person name="Zhu Y."/>
            <person name="Hemphill L."/>
            <person name="Shang Y."/>
            <person name="Youmans B."/>
            <person name="Ayvaz T."/>
            <person name="Ross M."/>
            <person name="Santibanez J."/>
            <person name="Aqrawi P."/>
            <person name="Gross S."/>
            <person name="Joshi V."/>
            <person name="Fowler G."/>
            <person name="Nazareth L."/>
            <person name="Reid J."/>
            <person name="Worley K."/>
            <person name="Petrosino J."/>
            <person name="Highlander S."/>
            <person name="Gibbs R."/>
        </authorList>
    </citation>
    <scope>NUCLEOTIDE SEQUENCE [LARGE SCALE GENOMIC DNA]</scope>
    <source>
        <strain evidence="1 2">ATCC 33574</strain>
    </source>
</reference>
<dbReference type="STRING" id="873513.HMPREF6485_1350"/>
<dbReference type="GeneID" id="93536152"/>
<dbReference type="eggNOG" id="COG1041">
    <property type="taxonomic scope" value="Bacteria"/>
</dbReference>
<dbReference type="HOGENOM" id="CLU_114151_0_0_10"/>
<evidence type="ECO:0008006" key="3">
    <source>
        <dbReference type="Google" id="ProtNLM"/>
    </source>
</evidence>
<gene>
    <name evidence="1" type="ORF">HMPREF6485_1350</name>
</gene>
<proteinExistence type="predicted"/>
<sequence>MINSPILDTCCGGKMFYFDKHDDRVLFQDIRKMETTLCDGRHFEVNPDVQADFTNMPYPDNSFRMVVFDPPHLLRSIENCKTCDIYNEPSPKNKVTGYQMIKYGALGNADWKEVLRKGFAECFRVLMPGGFLIFKWNETDIKVSEILKLTSETPIFGHPSGKRSNTHWICFMKEDCNK</sequence>
<name>E6K6V1_9BACT</name>
<accession>E6K6V1</accession>
<dbReference type="RefSeq" id="WP_004345407.1">
    <property type="nucleotide sequence ID" value="NZ_GL586311.1"/>
</dbReference>
<dbReference type="EMBL" id="AEPD01000026">
    <property type="protein sequence ID" value="EFU30781.1"/>
    <property type="molecule type" value="Genomic_DNA"/>
</dbReference>
<keyword evidence="2" id="KW-1185">Reference proteome</keyword>
<dbReference type="SUPFAM" id="SSF53335">
    <property type="entry name" value="S-adenosyl-L-methionine-dependent methyltransferases"/>
    <property type="match status" value="1"/>
</dbReference>
<dbReference type="InterPro" id="IPR029063">
    <property type="entry name" value="SAM-dependent_MTases_sf"/>
</dbReference>
<dbReference type="Proteomes" id="UP000003112">
    <property type="component" value="Unassembled WGS sequence"/>
</dbReference>